<protein>
    <recommendedName>
        <fullName evidence="12">Cysteine--tRNA ligase</fullName>
        <ecNumber evidence="12">6.1.1.16</ecNumber>
    </recommendedName>
    <alternativeName>
        <fullName evidence="12">Cysteinyl-tRNA synthetase</fullName>
        <shortName evidence="12">CysRS</shortName>
    </alternativeName>
</protein>
<dbReference type="InterPro" id="IPR014729">
    <property type="entry name" value="Rossmann-like_a/b/a_fold"/>
</dbReference>
<feature type="binding site" evidence="12">
    <location>
        <position position="210"/>
    </location>
    <ligand>
        <name>Zn(2+)</name>
        <dbReference type="ChEBI" id="CHEBI:29105"/>
    </ligand>
</feature>
<gene>
    <name evidence="12" type="primary">cysS</name>
    <name evidence="16" type="ORF">A3C92_01115</name>
</gene>
<feature type="domain" description="tRNA synthetases class I catalytic" evidence="14">
    <location>
        <begin position="17"/>
        <end position="314"/>
    </location>
</feature>
<evidence type="ECO:0000256" key="5">
    <source>
        <dbReference type="ARBA" id="ARBA00022598"/>
    </source>
</evidence>
<comment type="subcellular location">
    <subcellularLocation>
        <location evidence="1 12">Cytoplasm</location>
    </subcellularLocation>
</comment>
<keyword evidence="13" id="KW-1133">Transmembrane helix</keyword>
<evidence type="ECO:0000313" key="17">
    <source>
        <dbReference type="Proteomes" id="UP000177177"/>
    </source>
</evidence>
<organism evidence="16 17">
    <name type="scientific">Candidatus Sungbacteria bacterium RIFCSPHIGHO2_02_FULL_53_17</name>
    <dbReference type="NCBI Taxonomy" id="1802275"/>
    <lineage>
        <taxon>Bacteria</taxon>
        <taxon>Candidatus Sungiibacteriota</taxon>
    </lineage>
</organism>
<proteinExistence type="inferred from homology"/>
<dbReference type="EC" id="6.1.1.16" evidence="12"/>
<evidence type="ECO:0000313" key="16">
    <source>
        <dbReference type="EMBL" id="OHA03420.1"/>
    </source>
</evidence>
<dbReference type="PANTHER" id="PTHR10890:SF3">
    <property type="entry name" value="CYSTEINE--TRNA LIGASE, CYTOPLASMIC"/>
    <property type="match status" value="1"/>
</dbReference>
<feature type="binding site" evidence="12">
    <location>
        <position position="270"/>
    </location>
    <ligand>
        <name>ATP</name>
        <dbReference type="ChEBI" id="CHEBI:30616"/>
    </ligand>
</feature>
<dbReference type="PANTHER" id="PTHR10890">
    <property type="entry name" value="CYSTEINYL-TRNA SYNTHETASE"/>
    <property type="match status" value="1"/>
</dbReference>
<keyword evidence="5 12" id="KW-0436">Ligase</keyword>
<keyword evidence="9 12" id="KW-0067">ATP-binding</keyword>
<keyword evidence="11 12" id="KW-0030">Aminoacyl-tRNA synthetase</keyword>
<dbReference type="Pfam" id="PF01406">
    <property type="entry name" value="tRNA-synt_1e"/>
    <property type="match status" value="1"/>
</dbReference>
<keyword evidence="7 12" id="KW-0547">Nucleotide-binding</keyword>
<dbReference type="GO" id="GO:0005829">
    <property type="term" value="C:cytosol"/>
    <property type="evidence" value="ECO:0007669"/>
    <property type="project" value="TreeGrafter"/>
</dbReference>
<dbReference type="Proteomes" id="UP000177177">
    <property type="component" value="Unassembled WGS sequence"/>
</dbReference>
<evidence type="ECO:0000256" key="1">
    <source>
        <dbReference type="ARBA" id="ARBA00004496"/>
    </source>
</evidence>
<feature type="short sequence motif" description="'HIGH' region" evidence="12">
    <location>
        <begin position="28"/>
        <end position="38"/>
    </location>
</feature>
<keyword evidence="4 12" id="KW-0963">Cytoplasm</keyword>
<dbReference type="Gene3D" id="3.40.50.620">
    <property type="entry name" value="HUPs"/>
    <property type="match status" value="1"/>
</dbReference>
<keyword evidence="8 12" id="KW-0862">Zinc</keyword>
<dbReference type="Gene3D" id="1.20.120.640">
    <property type="entry name" value="Anticodon-binding domain of a subclass of class I aminoacyl-tRNA synthetases"/>
    <property type="match status" value="1"/>
</dbReference>
<dbReference type="InterPro" id="IPR032678">
    <property type="entry name" value="tRNA-synt_1_cat_dom"/>
</dbReference>
<accession>A0A1G2KVJ4</accession>
<dbReference type="NCBIfam" id="TIGR00435">
    <property type="entry name" value="cysS"/>
    <property type="match status" value="1"/>
</dbReference>
<reference evidence="16 17" key="1">
    <citation type="journal article" date="2016" name="Nat. Commun.">
        <title>Thousands of microbial genomes shed light on interconnected biogeochemical processes in an aquifer system.</title>
        <authorList>
            <person name="Anantharaman K."/>
            <person name="Brown C.T."/>
            <person name="Hug L.A."/>
            <person name="Sharon I."/>
            <person name="Castelle C.J."/>
            <person name="Probst A.J."/>
            <person name="Thomas B.C."/>
            <person name="Singh A."/>
            <person name="Wilkins M.J."/>
            <person name="Karaoz U."/>
            <person name="Brodie E.L."/>
            <person name="Williams K.H."/>
            <person name="Hubbard S.S."/>
            <person name="Banfield J.F."/>
        </authorList>
    </citation>
    <scope>NUCLEOTIDE SEQUENCE [LARGE SCALE GENOMIC DNA]</scope>
</reference>
<evidence type="ECO:0000256" key="8">
    <source>
        <dbReference type="ARBA" id="ARBA00022833"/>
    </source>
</evidence>
<dbReference type="PRINTS" id="PR00983">
    <property type="entry name" value="TRNASYNTHCYS"/>
</dbReference>
<feature type="binding site" evidence="12">
    <location>
        <position position="235"/>
    </location>
    <ligand>
        <name>Zn(2+)</name>
        <dbReference type="ChEBI" id="CHEBI:29105"/>
    </ligand>
</feature>
<evidence type="ECO:0000256" key="6">
    <source>
        <dbReference type="ARBA" id="ARBA00022723"/>
    </source>
</evidence>
<evidence type="ECO:0000256" key="12">
    <source>
        <dbReference type="HAMAP-Rule" id="MF_00041"/>
    </source>
</evidence>
<dbReference type="InterPro" id="IPR024909">
    <property type="entry name" value="Cys-tRNA/MSH_ligase"/>
</dbReference>
<dbReference type="InterPro" id="IPR015803">
    <property type="entry name" value="Cys-tRNA-ligase"/>
</dbReference>
<evidence type="ECO:0000256" key="2">
    <source>
        <dbReference type="ARBA" id="ARBA00005594"/>
    </source>
</evidence>
<evidence type="ECO:0000256" key="11">
    <source>
        <dbReference type="ARBA" id="ARBA00023146"/>
    </source>
</evidence>
<feature type="transmembrane region" description="Helical" evidence="13">
    <location>
        <begin position="21"/>
        <end position="45"/>
    </location>
</feature>
<dbReference type="SUPFAM" id="SSF47323">
    <property type="entry name" value="Anticodon-binding domain of a subclass of class I aminoacyl-tRNA synthetases"/>
    <property type="match status" value="1"/>
</dbReference>
<dbReference type="InterPro" id="IPR015273">
    <property type="entry name" value="Cys-tRNA-synt_Ia_DALR"/>
</dbReference>
<dbReference type="GO" id="GO:0006423">
    <property type="term" value="P:cysteinyl-tRNA aminoacylation"/>
    <property type="evidence" value="ECO:0007669"/>
    <property type="project" value="UniProtKB-UniRule"/>
</dbReference>
<evidence type="ECO:0000256" key="13">
    <source>
        <dbReference type="SAM" id="Phobius"/>
    </source>
</evidence>
<dbReference type="CDD" id="cd00672">
    <property type="entry name" value="CysRS_core"/>
    <property type="match status" value="1"/>
</dbReference>
<evidence type="ECO:0000259" key="15">
    <source>
        <dbReference type="Pfam" id="PF09190"/>
    </source>
</evidence>
<name>A0A1G2KVJ4_9BACT</name>
<dbReference type="InterPro" id="IPR009080">
    <property type="entry name" value="tRNAsynth_Ia_anticodon-bd"/>
</dbReference>
<keyword evidence="13" id="KW-0812">Transmembrane</keyword>
<comment type="similarity">
    <text evidence="2 12">Belongs to the class-I aminoacyl-tRNA synthetase family.</text>
</comment>
<evidence type="ECO:0000256" key="9">
    <source>
        <dbReference type="ARBA" id="ARBA00022840"/>
    </source>
</evidence>
<feature type="short sequence motif" description="'KMSKS' region" evidence="12">
    <location>
        <begin position="267"/>
        <end position="271"/>
    </location>
</feature>
<evidence type="ECO:0000259" key="14">
    <source>
        <dbReference type="Pfam" id="PF01406"/>
    </source>
</evidence>
<evidence type="ECO:0000256" key="7">
    <source>
        <dbReference type="ARBA" id="ARBA00022741"/>
    </source>
</evidence>
<dbReference type="GO" id="GO:0008270">
    <property type="term" value="F:zinc ion binding"/>
    <property type="evidence" value="ECO:0007669"/>
    <property type="project" value="UniProtKB-UniRule"/>
</dbReference>
<sequence>MRLYNSRTKKKETFFAQGRRIGIYVCGITPYSVTHLGHAFTYTFFDVLGRFLRHEGYRTTYVQNLTDVDDDILKRAREEKKDWRELGEENAQKFLDDTAWLGSIPPDMYPRATDHIAEIITYTKKLLHKGIAYEKGGSVYFEVRKDQPYGSLSRLSYRQMLALANERGNNPKDPNKKDSLDFVLWQKKKSGEPSWASPFGSGRPGWHIECSAMATKYLGNAVDIHGGGGDLIFPHHESEEAQSRVANGKQFARWWMHAGMLKYRGEKMSKSLGNLVLVEDLKKRYTASAVRIYLLSHPYRSSFEYFEQDMDKAKVLDMIFQQVWRAQSALGEPILVSKYESMFYHALHDDMDTPKALRVMEQVAQEAVKAKNKKNITSAKALLSTAFNILGLRITYR</sequence>
<evidence type="ECO:0000256" key="4">
    <source>
        <dbReference type="ARBA" id="ARBA00022490"/>
    </source>
</evidence>
<evidence type="ECO:0000256" key="10">
    <source>
        <dbReference type="ARBA" id="ARBA00022917"/>
    </source>
</evidence>
<dbReference type="Pfam" id="PF09190">
    <property type="entry name" value="DALR_2"/>
    <property type="match status" value="1"/>
</dbReference>
<dbReference type="GO" id="GO:0004817">
    <property type="term" value="F:cysteine-tRNA ligase activity"/>
    <property type="evidence" value="ECO:0007669"/>
    <property type="project" value="UniProtKB-UniRule"/>
</dbReference>
<feature type="domain" description="Cysteinyl-tRNA synthetase class Ia DALR" evidence="15">
    <location>
        <begin position="343"/>
        <end position="392"/>
    </location>
</feature>
<dbReference type="HAMAP" id="MF_00041">
    <property type="entry name" value="Cys_tRNA_synth"/>
    <property type="match status" value="1"/>
</dbReference>
<dbReference type="SUPFAM" id="SSF52374">
    <property type="entry name" value="Nucleotidylyl transferase"/>
    <property type="match status" value="1"/>
</dbReference>
<dbReference type="AlphaFoldDB" id="A0A1G2KVJ4"/>
<keyword evidence="10 12" id="KW-0648">Protein biosynthesis</keyword>
<feature type="binding site" evidence="12">
    <location>
        <position position="239"/>
    </location>
    <ligand>
        <name>Zn(2+)</name>
        <dbReference type="ChEBI" id="CHEBI:29105"/>
    </ligand>
</feature>
<evidence type="ECO:0000256" key="3">
    <source>
        <dbReference type="ARBA" id="ARBA00011245"/>
    </source>
</evidence>
<feature type="binding site" evidence="12">
    <location>
        <position position="26"/>
    </location>
    <ligand>
        <name>Zn(2+)</name>
        <dbReference type="ChEBI" id="CHEBI:29105"/>
    </ligand>
</feature>
<keyword evidence="6 12" id="KW-0479">Metal-binding</keyword>
<comment type="cofactor">
    <cofactor evidence="12">
        <name>Zn(2+)</name>
        <dbReference type="ChEBI" id="CHEBI:29105"/>
    </cofactor>
    <text evidence="12">Binds 1 zinc ion per subunit.</text>
</comment>
<dbReference type="EMBL" id="MHQN01000019">
    <property type="protein sequence ID" value="OHA03420.1"/>
    <property type="molecule type" value="Genomic_DNA"/>
</dbReference>
<comment type="subunit">
    <text evidence="3 12">Monomer.</text>
</comment>
<dbReference type="GO" id="GO:0005524">
    <property type="term" value="F:ATP binding"/>
    <property type="evidence" value="ECO:0007669"/>
    <property type="project" value="UniProtKB-UniRule"/>
</dbReference>
<comment type="caution">
    <text evidence="16">The sequence shown here is derived from an EMBL/GenBank/DDBJ whole genome shotgun (WGS) entry which is preliminary data.</text>
</comment>
<comment type="catalytic activity">
    <reaction evidence="12">
        <text>tRNA(Cys) + L-cysteine + ATP = L-cysteinyl-tRNA(Cys) + AMP + diphosphate</text>
        <dbReference type="Rhea" id="RHEA:17773"/>
        <dbReference type="Rhea" id="RHEA-COMP:9661"/>
        <dbReference type="Rhea" id="RHEA-COMP:9679"/>
        <dbReference type="ChEBI" id="CHEBI:30616"/>
        <dbReference type="ChEBI" id="CHEBI:33019"/>
        <dbReference type="ChEBI" id="CHEBI:35235"/>
        <dbReference type="ChEBI" id="CHEBI:78442"/>
        <dbReference type="ChEBI" id="CHEBI:78517"/>
        <dbReference type="ChEBI" id="CHEBI:456215"/>
        <dbReference type="EC" id="6.1.1.16"/>
    </reaction>
</comment>
<keyword evidence="13" id="KW-0472">Membrane</keyword>